<name>A0A9P1BT96_9DINO</name>
<dbReference type="AlphaFoldDB" id="A0A9P1BT96"/>
<feature type="compositionally biased region" description="Basic and acidic residues" evidence="1">
    <location>
        <begin position="172"/>
        <end position="182"/>
    </location>
</feature>
<proteinExistence type="predicted"/>
<dbReference type="EMBL" id="CAMXCT010000454">
    <property type="protein sequence ID" value="CAI3979059.1"/>
    <property type="molecule type" value="Genomic_DNA"/>
</dbReference>
<feature type="region of interest" description="Disordered" evidence="1">
    <location>
        <begin position="112"/>
        <end position="201"/>
    </location>
</feature>
<reference evidence="2" key="1">
    <citation type="submission" date="2022-10" db="EMBL/GenBank/DDBJ databases">
        <authorList>
            <person name="Chen Y."/>
            <person name="Dougan E. K."/>
            <person name="Chan C."/>
            <person name="Rhodes N."/>
            <person name="Thang M."/>
        </authorList>
    </citation>
    <scope>NUCLEOTIDE SEQUENCE</scope>
</reference>
<keyword evidence="4" id="KW-1185">Reference proteome</keyword>
<evidence type="ECO:0000256" key="1">
    <source>
        <dbReference type="SAM" id="MobiDB-lite"/>
    </source>
</evidence>
<comment type="caution">
    <text evidence="2">The sequence shown here is derived from an EMBL/GenBank/DDBJ whole genome shotgun (WGS) entry which is preliminary data.</text>
</comment>
<reference evidence="3" key="2">
    <citation type="submission" date="2024-04" db="EMBL/GenBank/DDBJ databases">
        <authorList>
            <person name="Chen Y."/>
            <person name="Shah S."/>
            <person name="Dougan E. K."/>
            <person name="Thang M."/>
            <person name="Chan C."/>
        </authorList>
    </citation>
    <scope>NUCLEOTIDE SEQUENCE [LARGE SCALE GENOMIC DNA]</scope>
</reference>
<evidence type="ECO:0000313" key="3">
    <source>
        <dbReference type="EMBL" id="CAL1132434.1"/>
    </source>
</evidence>
<dbReference type="EMBL" id="CAMXCT030000454">
    <property type="protein sequence ID" value="CAL4766371.1"/>
    <property type="molecule type" value="Genomic_DNA"/>
</dbReference>
<feature type="region of interest" description="Disordered" evidence="1">
    <location>
        <begin position="79"/>
        <end position="98"/>
    </location>
</feature>
<dbReference type="Proteomes" id="UP001152797">
    <property type="component" value="Unassembled WGS sequence"/>
</dbReference>
<sequence length="1088" mass="117856">MKVALVLATCERHWAQTARAALGTWRRTGVFAAQAVSKDGPATAGAAAAGAAAAARRVLADTVSLRDVPIKRSGRVVLKMGPHSGMGGPAAAARHAGRASWDRAENAVRGALAGGENVPGHSCPKRRLPWAASRRPAVCQGTVAPGWTPRRRGSQQSRSVGGVAGPDDEEDARAPTRPDADATKGSGAPAPTWQAAQGKSPKQPEALVEICHQVSLKFDNGKPVLIPSSLLVKDLCACDVQNKDDDDNTYVKLASTNQQINFLICAKTCKNASLSNGAKMTELKNLRNEALKGTGLATSWDDEGGEALEPVSKKSRKVQTTVTIDVHGVAVKLLCPAKRALVADLQVLLDEDMLSAVFKYLQADCLEKPAARQYKKSGNYSKVKEGQEKKGLDFPDCWSDWLEAMDSHVKALVAKVLDDPALGINAKLDNALAILKKHGLATDMVLKPSSLLCHPQNRGGSMVNPFDVHRKGENVVSTGLKHSLLAASSVCIEIARDPAARKEQMAKNQSCCDKASGLLGGVQGQEAYLTLGCSHWVMYCRALEQGAMSPNGDKLHVPSELKGLLNEGWQWVVLKPEVEEAFPTFPSWAAASLNSSNANVKVTSELEAMLEIASLLKQGRSSAEAVEAVKAGLPACAPYLVDIAHFVKLYAGGNEFPLLQLMKDFCTKYGPSILIGSEMMHHLSHFDFRMDNNRLPMTRAALLCCMLTTKKCENGLSRLVYKSDLDKLKGALKAKTKSMEDILKNAREHCQQRNSDGSRMAWGKLGCRVVLHILGKEKHSRDPPFESVEDIVKMFGEEVQGSSAQSAAASSNAETGQGPEVKDLLSASSSELALLDNPHLKLGGFYQCKDYDDKVFVLVRLAEDHMVFTHTPVLDVPEEVQVEFSKLKTWKATKRQPPKLCPSGVASLKIAHTTDVFKAELKKTQLQLILLEAFQSSISEVHGSLLFASMPGPGLFCSQKLKKGQLVLYPMGTVQSLKGKDSSKVKNVILEFQQEKFAVQSFKSLTEFTLEAEGMLVPYHYVQSIPEEEEPNMEVKMMTVKGVKLPVLTNTVAVPQNTLLTRALAVENENEGEPGDEGAPKKKRKHKE</sequence>
<evidence type="ECO:0000313" key="4">
    <source>
        <dbReference type="Proteomes" id="UP001152797"/>
    </source>
</evidence>
<protein>
    <submittedName>
        <fullName evidence="2">Uncharacterized protein</fullName>
    </submittedName>
</protein>
<dbReference type="EMBL" id="CAMXCT020000454">
    <property type="protein sequence ID" value="CAL1132434.1"/>
    <property type="molecule type" value="Genomic_DNA"/>
</dbReference>
<accession>A0A9P1BT96</accession>
<organism evidence="2">
    <name type="scientific">Cladocopium goreaui</name>
    <dbReference type="NCBI Taxonomy" id="2562237"/>
    <lineage>
        <taxon>Eukaryota</taxon>
        <taxon>Sar</taxon>
        <taxon>Alveolata</taxon>
        <taxon>Dinophyceae</taxon>
        <taxon>Suessiales</taxon>
        <taxon>Symbiodiniaceae</taxon>
        <taxon>Cladocopium</taxon>
    </lineage>
</organism>
<feature type="region of interest" description="Disordered" evidence="1">
    <location>
        <begin position="1065"/>
        <end position="1088"/>
    </location>
</feature>
<evidence type="ECO:0000313" key="2">
    <source>
        <dbReference type="EMBL" id="CAI3979059.1"/>
    </source>
</evidence>
<gene>
    <name evidence="2" type="ORF">C1SCF055_LOCUS7041</name>
</gene>